<proteinExistence type="predicted"/>
<dbReference type="Pfam" id="PF19077">
    <property type="entry name" value="Big_13"/>
    <property type="match status" value="3"/>
</dbReference>
<dbReference type="Proteomes" id="UP000262379">
    <property type="component" value="Unassembled WGS sequence"/>
</dbReference>
<feature type="domain" description="Bacterial Ig-like" evidence="2">
    <location>
        <begin position="461"/>
        <end position="538"/>
    </location>
</feature>
<dbReference type="EMBL" id="QURN01000005">
    <property type="protein sequence ID" value="RFC68106.1"/>
    <property type="molecule type" value="Genomic_DNA"/>
</dbReference>
<sequence length="728" mass="75696">MAGISTSVTDTDPANVDPSTGISNGEPGTANAPIITEGETALYAGPDPFTEPETKARPENRTPGIYVGENLDPAPSLYVDNEKVASTYDPVSGMLTPVEPLNDGYHTFQYTLSDTNGNESQRSRPLDITVDGAPDAPVISAVTDDVGTVTGAIVSGGVTNDAQPQFTGAGGEAGAVIALIENGSMIGTAIVAGDGTWSVSPTAALADGNHSLTLVQIDTTGHTSPTSSAFNLTVNTVYSGPNPVVVPPTDHETDNRTPGIYVGENLDPVPSLYVDGEKVASTYDPVIGMLTPVEPLRDGDHTFQYTLTDSNGNESQRSDPLDITVYVAPHPLVLTVVTDEMGYVARTIESNVATTDTQPVFHGIGGARGARISLQNGGVEIGWSFVAPDGTWTVTPTVPLTDGSYTLTLVQLHSYEGTSEPSEPFHLIVDTHVSEPVIKYVWSAAEPSAEPVKPVFATGETNNTRPVISGAGGGAGSTIRLMDRNAIIGTATVAADGTWNVQPTAALSDGVHSFTIVAVDKAGKVLGASSAVALTIDTLYNGPDPEVAPVTDQPGVAYPPIEVASVTGTNWSFTDSLSAGGNHVYTAHVVNQLGQTSSESAEFSLNVLPNFTISGNVFSFGEGNHTLDLTKVPDGLLSGVETIDIGGNGANTINLNEHDVLDLSATNQILKIKGTGDDTVRLDGNAHFALSHPGYVDGKDGTTYDVYENSSNGTLVYIDHDINNVILI</sequence>
<feature type="domain" description="Bacterial Ig-like" evidence="2">
    <location>
        <begin position="145"/>
        <end position="236"/>
    </location>
</feature>
<dbReference type="Gene3D" id="2.60.40.10">
    <property type="entry name" value="Immunoglobulins"/>
    <property type="match status" value="2"/>
</dbReference>
<evidence type="ECO:0000313" key="4">
    <source>
        <dbReference type="Proteomes" id="UP000262379"/>
    </source>
</evidence>
<dbReference type="InterPro" id="IPR013783">
    <property type="entry name" value="Ig-like_fold"/>
</dbReference>
<keyword evidence="4" id="KW-1185">Reference proteome</keyword>
<feature type="domain" description="Bacterial Ig-like" evidence="2">
    <location>
        <begin position="350"/>
        <end position="431"/>
    </location>
</feature>
<accession>A0A371XFU3</accession>
<dbReference type="RefSeq" id="WP_116623248.1">
    <property type="nucleotide sequence ID" value="NZ_QURN01000005.1"/>
</dbReference>
<organism evidence="3 4">
    <name type="scientific">Mesorhizobium denitrificans</name>
    <dbReference type="NCBI Taxonomy" id="2294114"/>
    <lineage>
        <taxon>Bacteria</taxon>
        <taxon>Pseudomonadati</taxon>
        <taxon>Pseudomonadota</taxon>
        <taxon>Alphaproteobacteria</taxon>
        <taxon>Hyphomicrobiales</taxon>
        <taxon>Phyllobacteriaceae</taxon>
        <taxon>Mesorhizobium</taxon>
    </lineage>
</organism>
<comment type="caution">
    <text evidence="3">The sequence shown here is derived from an EMBL/GenBank/DDBJ whole genome shotgun (WGS) entry which is preliminary data.</text>
</comment>
<feature type="region of interest" description="Disordered" evidence="1">
    <location>
        <begin position="1"/>
        <end position="69"/>
    </location>
</feature>
<dbReference type="NCBIfam" id="NF033510">
    <property type="entry name" value="Ca_tandemer"/>
    <property type="match status" value="2"/>
</dbReference>
<dbReference type="Gene3D" id="3.30.420.430">
    <property type="match status" value="3"/>
</dbReference>
<name>A0A371XFU3_9HYPH</name>
<gene>
    <name evidence="3" type="ORF">DY251_07450</name>
</gene>
<feature type="compositionally biased region" description="Polar residues" evidence="1">
    <location>
        <begin position="1"/>
        <end position="23"/>
    </location>
</feature>
<dbReference type="InterPro" id="IPR044016">
    <property type="entry name" value="Big_13"/>
</dbReference>
<reference evidence="4" key="1">
    <citation type="submission" date="2018-08" db="EMBL/GenBank/DDBJ databases">
        <authorList>
            <person name="Im W.T."/>
        </authorList>
    </citation>
    <scope>NUCLEOTIDE SEQUENCE [LARGE SCALE GENOMIC DNA]</scope>
    <source>
        <strain evidence="4">LA-28</strain>
    </source>
</reference>
<dbReference type="AlphaFoldDB" id="A0A371XFU3"/>
<protein>
    <recommendedName>
        <fullName evidence="2">Bacterial Ig-like domain-containing protein</fullName>
    </recommendedName>
</protein>
<evidence type="ECO:0000256" key="1">
    <source>
        <dbReference type="SAM" id="MobiDB-lite"/>
    </source>
</evidence>
<evidence type="ECO:0000259" key="2">
    <source>
        <dbReference type="Pfam" id="PF19077"/>
    </source>
</evidence>
<evidence type="ECO:0000313" key="3">
    <source>
        <dbReference type="EMBL" id="RFC68106.1"/>
    </source>
</evidence>